<name>A0A0E0WD82_HELPX</name>
<protein>
    <submittedName>
        <fullName evidence="1">Uncharacterized protein</fullName>
    </submittedName>
</protein>
<evidence type="ECO:0000313" key="1">
    <source>
        <dbReference type="EMBL" id="AFI00085.1"/>
    </source>
</evidence>
<accession>A0A0E0WD82</accession>
<proteinExistence type="predicted"/>
<evidence type="ECO:0000313" key="2">
    <source>
        <dbReference type="Proteomes" id="UP000005007"/>
    </source>
</evidence>
<dbReference type="EMBL" id="CP003473">
    <property type="protein sequence ID" value="AFI00085.1"/>
    <property type="molecule type" value="Genomic_DNA"/>
</dbReference>
<dbReference type="HOGENOM" id="CLU_204529_0_0_7"/>
<gene>
    <name evidence="1" type="ORF">HPSH169_07140</name>
</gene>
<dbReference type="KEGG" id="hhq:HPSH169_07140"/>
<reference evidence="1 2" key="1">
    <citation type="submission" date="2012-04" db="EMBL/GenBank/DDBJ databases">
        <authorList>
            <person name="Kersulyte D."/>
            <person name="Cabrera L."/>
            <person name="Pacheco R."/>
            <person name="Herrera P."/>
            <person name="Rodriguez C."/>
            <person name="Gilman R.H."/>
            <person name="Berg D.E."/>
        </authorList>
    </citation>
    <scope>NUCLEOTIDE SEQUENCE [LARGE SCALE GENOMIC DNA]</scope>
    <source>
        <strain evidence="1 2">Shi169</strain>
    </source>
</reference>
<dbReference type="Proteomes" id="UP000005007">
    <property type="component" value="Chromosome"/>
</dbReference>
<organism evidence="1 2">
    <name type="scientific">Helicobacter pylori Shi169</name>
    <dbReference type="NCBI Taxonomy" id="1163741"/>
    <lineage>
        <taxon>Bacteria</taxon>
        <taxon>Pseudomonadati</taxon>
        <taxon>Campylobacterota</taxon>
        <taxon>Epsilonproteobacteria</taxon>
        <taxon>Campylobacterales</taxon>
        <taxon>Helicobacteraceae</taxon>
        <taxon>Helicobacter</taxon>
    </lineage>
</organism>
<sequence length="47" mass="5641">MKDPITQAIREQKERSITLTHKTELKPLIRELKKSVFRARAKEYFNP</sequence>
<dbReference type="AlphaFoldDB" id="A0A0E0WD82"/>